<proteinExistence type="predicted"/>
<gene>
    <name evidence="2" type="ORF">HF576_07570</name>
</gene>
<dbReference type="SUPFAM" id="SSF51735">
    <property type="entry name" value="NAD(P)-binding Rossmann-fold domains"/>
    <property type="match status" value="1"/>
</dbReference>
<dbReference type="InterPro" id="IPR016040">
    <property type="entry name" value="NAD(P)-bd_dom"/>
</dbReference>
<dbReference type="InterPro" id="IPR051606">
    <property type="entry name" value="Polyketide_Oxido-like"/>
</dbReference>
<reference evidence="2 3" key="1">
    <citation type="submission" date="2020-04" db="EMBL/GenBank/DDBJ databases">
        <title>CFH 90308 Microbacterium sp.</title>
        <authorList>
            <person name="Nie G."/>
            <person name="Ming H."/>
            <person name="Xia T."/>
        </authorList>
    </citation>
    <scope>NUCLEOTIDE SEQUENCE [LARGE SCALE GENOMIC DNA]</scope>
    <source>
        <strain evidence="2 3">CFH 90308</strain>
    </source>
</reference>
<sequence>MNILVIGATGGSGRAVCDALLERGHRVTALARRASRLTPRAGLERVDGDATDRATLDRLLPGHDAVVVTLGISEPMLRVRLRGAQGTPDDVRSRGTAELIRAARAAGVRRVIVQSSYGVGPTRDLLGLVDRALFALMIKPQIFDSELQESLLRGSELDWTIVQPVHLTDHEAAERFTSTDGRTRNRKVTRRAVAEVHADLVEQHSMIGETVSVSG</sequence>
<dbReference type="PANTHER" id="PTHR43355:SF2">
    <property type="entry name" value="FLAVIN REDUCTASE (NADPH)"/>
    <property type="match status" value="1"/>
</dbReference>
<organism evidence="2 3">
    <name type="scientific">Microbacterium salsuginis</name>
    <dbReference type="NCBI Taxonomy" id="2722803"/>
    <lineage>
        <taxon>Bacteria</taxon>
        <taxon>Bacillati</taxon>
        <taxon>Actinomycetota</taxon>
        <taxon>Actinomycetes</taxon>
        <taxon>Micrococcales</taxon>
        <taxon>Microbacteriaceae</taxon>
        <taxon>Microbacterium</taxon>
    </lineage>
</organism>
<protein>
    <submittedName>
        <fullName evidence="2">SDR family oxidoreductase</fullName>
    </submittedName>
</protein>
<dbReference type="Pfam" id="PF13460">
    <property type="entry name" value="NAD_binding_10"/>
    <property type="match status" value="1"/>
</dbReference>
<dbReference type="InterPro" id="IPR036291">
    <property type="entry name" value="NAD(P)-bd_dom_sf"/>
</dbReference>
<evidence type="ECO:0000313" key="2">
    <source>
        <dbReference type="EMBL" id="NLP83701.1"/>
    </source>
</evidence>
<keyword evidence="3" id="KW-1185">Reference proteome</keyword>
<dbReference type="Gene3D" id="3.40.50.720">
    <property type="entry name" value="NAD(P)-binding Rossmann-like Domain"/>
    <property type="match status" value="1"/>
</dbReference>
<dbReference type="Proteomes" id="UP001429745">
    <property type="component" value="Unassembled WGS sequence"/>
</dbReference>
<name>A0ABX1K9L0_9MICO</name>
<evidence type="ECO:0000259" key="1">
    <source>
        <dbReference type="Pfam" id="PF13460"/>
    </source>
</evidence>
<dbReference type="EMBL" id="JABACI010000002">
    <property type="protein sequence ID" value="NLP83701.1"/>
    <property type="molecule type" value="Genomic_DNA"/>
</dbReference>
<dbReference type="PANTHER" id="PTHR43355">
    <property type="entry name" value="FLAVIN REDUCTASE (NADPH)"/>
    <property type="match status" value="1"/>
</dbReference>
<evidence type="ECO:0000313" key="3">
    <source>
        <dbReference type="Proteomes" id="UP001429745"/>
    </source>
</evidence>
<comment type="caution">
    <text evidence="2">The sequence shown here is derived from an EMBL/GenBank/DDBJ whole genome shotgun (WGS) entry which is preliminary data.</text>
</comment>
<feature type="domain" description="NAD(P)-binding" evidence="1">
    <location>
        <begin position="7"/>
        <end position="203"/>
    </location>
</feature>
<dbReference type="RefSeq" id="WP_168912211.1">
    <property type="nucleotide sequence ID" value="NZ_JABACI010000002.1"/>
</dbReference>
<accession>A0ABX1K9L0</accession>